<evidence type="ECO:0000313" key="4">
    <source>
        <dbReference type="Proteomes" id="UP000327013"/>
    </source>
</evidence>
<feature type="compositionally biased region" description="Basic and acidic residues" evidence="1">
    <location>
        <begin position="1301"/>
        <end position="1310"/>
    </location>
</feature>
<reference evidence="3 4" key="1">
    <citation type="submission" date="2019-06" db="EMBL/GenBank/DDBJ databases">
        <title>A chromosomal-level reference genome of Carpinus fangiana (Coryloideae, Betulaceae).</title>
        <authorList>
            <person name="Yang X."/>
            <person name="Wang Z."/>
            <person name="Zhang L."/>
            <person name="Hao G."/>
            <person name="Liu J."/>
            <person name="Yang Y."/>
        </authorList>
    </citation>
    <scope>NUCLEOTIDE SEQUENCE [LARGE SCALE GENOMIC DNA]</scope>
    <source>
        <strain evidence="3">Cfa_2016G</strain>
        <tissue evidence="3">Leaf</tissue>
    </source>
</reference>
<feature type="compositionally biased region" description="Basic residues" evidence="1">
    <location>
        <begin position="478"/>
        <end position="493"/>
    </location>
</feature>
<feature type="region of interest" description="Disordered" evidence="1">
    <location>
        <begin position="655"/>
        <end position="674"/>
    </location>
</feature>
<feature type="compositionally biased region" description="Polar residues" evidence="1">
    <location>
        <begin position="914"/>
        <end position="926"/>
    </location>
</feature>
<feature type="compositionally biased region" description="Polar residues" evidence="1">
    <location>
        <begin position="1031"/>
        <end position="1042"/>
    </location>
</feature>
<accession>A0A5N6KSF8</accession>
<evidence type="ECO:0000259" key="2">
    <source>
        <dbReference type="PROSITE" id="PS50090"/>
    </source>
</evidence>
<dbReference type="PROSITE" id="PS50090">
    <property type="entry name" value="MYB_LIKE"/>
    <property type="match status" value="1"/>
</dbReference>
<feature type="compositionally biased region" description="Basic and acidic residues" evidence="1">
    <location>
        <begin position="1270"/>
        <end position="1289"/>
    </location>
</feature>
<dbReference type="Proteomes" id="UP000327013">
    <property type="component" value="Unassembled WGS sequence"/>
</dbReference>
<organism evidence="3 4">
    <name type="scientific">Carpinus fangiana</name>
    <dbReference type="NCBI Taxonomy" id="176857"/>
    <lineage>
        <taxon>Eukaryota</taxon>
        <taxon>Viridiplantae</taxon>
        <taxon>Streptophyta</taxon>
        <taxon>Embryophyta</taxon>
        <taxon>Tracheophyta</taxon>
        <taxon>Spermatophyta</taxon>
        <taxon>Magnoliopsida</taxon>
        <taxon>eudicotyledons</taxon>
        <taxon>Gunneridae</taxon>
        <taxon>Pentapetalae</taxon>
        <taxon>rosids</taxon>
        <taxon>fabids</taxon>
        <taxon>Fagales</taxon>
        <taxon>Betulaceae</taxon>
        <taxon>Carpinus</taxon>
    </lineage>
</organism>
<feature type="domain" description="Myb-like" evidence="2">
    <location>
        <begin position="597"/>
        <end position="640"/>
    </location>
</feature>
<proteinExistence type="predicted"/>
<dbReference type="EMBL" id="VIBQ01000012">
    <property type="protein sequence ID" value="KAB8342792.1"/>
    <property type="molecule type" value="Genomic_DNA"/>
</dbReference>
<protein>
    <recommendedName>
        <fullName evidence="2">Myb-like domain-containing protein</fullName>
    </recommendedName>
</protein>
<feature type="compositionally biased region" description="Basic and acidic residues" evidence="1">
    <location>
        <begin position="975"/>
        <end position="989"/>
    </location>
</feature>
<dbReference type="InterPro" id="IPR009057">
    <property type="entry name" value="Homeodomain-like_sf"/>
</dbReference>
<evidence type="ECO:0000313" key="3">
    <source>
        <dbReference type="EMBL" id="KAB8342792.1"/>
    </source>
</evidence>
<feature type="compositionally biased region" description="Basic and acidic residues" evidence="1">
    <location>
        <begin position="1094"/>
        <end position="1103"/>
    </location>
</feature>
<dbReference type="Gene3D" id="1.10.10.60">
    <property type="entry name" value="Homeodomain-like"/>
    <property type="match status" value="2"/>
</dbReference>
<dbReference type="Pfam" id="PF00249">
    <property type="entry name" value="Myb_DNA-binding"/>
    <property type="match status" value="1"/>
</dbReference>
<feature type="region of interest" description="Disordered" evidence="1">
    <location>
        <begin position="262"/>
        <end position="281"/>
    </location>
</feature>
<gene>
    <name evidence="3" type="ORF">FH972_022390</name>
</gene>
<feature type="compositionally biased region" description="Polar residues" evidence="1">
    <location>
        <begin position="1071"/>
        <end position="1085"/>
    </location>
</feature>
<dbReference type="OrthoDB" id="10258692at2759"/>
<evidence type="ECO:0000256" key="1">
    <source>
        <dbReference type="SAM" id="MobiDB-lite"/>
    </source>
</evidence>
<feature type="compositionally biased region" description="Polar residues" evidence="1">
    <location>
        <begin position="1012"/>
        <end position="1021"/>
    </location>
</feature>
<dbReference type="SMART" id="SM00717">
    <property type="entry name" value="SANT"/>
    <property type="match status" value="2"/>
</dbReference>
<name>A0A5N6KSF8_9ROSI</name>
<dbReference type="CDD" id="cd00167">
    <property type="entry name" value="SANT"/>
    <property type="match status" value="2"/>
</dbReference>
<feature type="compositionally biased region" description="Low complexity" evidence="1">
    <location>
        <begin position="1214"/>
        <end position="1233"/>
    </location>
</feature>
<feature type="region of interest" description="Disordered" evidence="1">
    <location>
        <begin position="75"/>
        <end position="140"/>
    </location>
</feature>
<feature type="compositionally biased region" description="Polar residues" evidence="1">
    <location>
        <begin position="950"/>
        <end position="972"/>
    </location>
</feature>
<feature type="region of interest" description="Disordered" evidence="1">
    <location>
        <begin position="222"/>
        <end position="247"/>
    </location>
</feature>
<feature type="compositionally biased region" description="Polar residues" evidence="1">
    <location>
        <begin position="1109"/>
        <end position="1146"/>
    </location>
</feature>
<dbReference type="SUPFAM" id="SSF46689">
    <property type="entry name" value="Homeodomain-like"/>
    <property type="match status" value="2"/>
</dbReference>
<feature type="compositionally biased region" description="Basic and acidic residues" evidence="1">
    <location>
        <begin position="872"/>
        <end position="881"/>
    </location>
</feature>
<feature type="region of interest" description="Disordered" evidence="1">
    <location>
        <begin position="707"/>
        <end position="737"/>
    </location>
</feature>
<feature type="region of interest" description="Disordered" evidence="1">
    <location>
        <begin position="389"/>
        <end position="529"/>
    </location>
</feature>
<keyword evidence="4" id="KW-1185">Reference proteome</keyword>
<feature type="compositionally biased region" description="Basic and acidic residues" evidence="1">
    <location>
        <begin position="510"/>
        <end position="521"/>
    </location>
</feature>
<dbReference type="InterPro" id="IPR001005">
    <property type="entry name" value="SANT/Myb"/>
</dbReference>
<feature type="region of interest" description="Disordered" evidence="1">
    <location>
        <begin position="822"/>
        <end position="1310"/>
    </location>
</feature>
<comment type="caution">
    <text evidence="3">The sequence shown here is derived from an EMBL/GenBank/DDBJ whole genome shotgun (WGS) entry which is preliminary data.</text>
</comment>
<feature type="compositionally biased region" description="Polar residues" evidence="1">
    <location>
        <begin position="714"/>
        <end position="732"/>
    </location>
</feature>
<feature type="compositionally biased region" description="Polar residues" evidence="1">
    <location>
        <begin position="1175"/>
        <end position="1184"/>
    </location>
</feature>
<sequence length="1310" mass="145167">MDLDETDFNENEARFEEEKRRLEAKKYDLDTRHLRGATPLEQLGLLGAVGQQDLMVILASRNRHPLEVLNVANGNVTMRDSDEQGAGSSEMPTPKLEEKAQHGRGQGGSLDDQQLQPRSPTPEYDSPPSQSPPPIRTPELQSLPFLNREPLTPLSELDTFSWNVAKYESQKEPAKLQVLRELGAQSQFEDEMGNEYALFYRSWKLHIKELDERAAIEHIDRQRSAEKSVAPEGPEIAPPLPTPTEGTRRSRIYQTEYDLKKIEDESRRTHEEEEAARRKDALEALGPDRTREAEIPEMISDSEARLRMFKDTSCLRDPDNAVVFYQLRPPVDNFTLEEHRIMVENFRDYPKKWGKLTQGLVDRDYKDCINHYYATKWNKEFKLRTVKGSRKKNVRGGRAGGRGRTNALISNLGGAEPDLYGGDETNAPVASVTERGRPRRAAAPSFGDNKNDDTAQTPGKKGSRPVLSTEATAEKVARKQKTGARGVAQRRPRGQPSALKRSASPQKVDPTPETRAPHAADIRGGYPDMSAREDYFSRAMQNPPHTETNRSLLPHQRAGDMTTVQDLYSAPSTMPGSFDPLKGLGQATPKVPPSSYWAVREADNFPDYLKRYGTDWNAISTHMGGGKSATMCKNYFHRLVSQGRTDLEEVAAATDASRNQSGEAGASYAETTVPPRRARGELQTPSLHPRTIAPSVGSDNVVQVEEATAHPHSQPATEPTSRYPTWNGSPQAGGNMLSERRHTRNISSGHRAEPGPVDWVQGTNIGSQHASSRAWATQGQPATLDDTYRQRPLSQAGPSYGDSVVEDRIRLSEDERRRFSAEHRSRYLQGPTRDNPEYYGRSMYPPGPSLHETSQRQLHEQSQYIAPPERSTWQDKRETSTRDAFQGLPADRGASVNQPLSQFHRDSGPAPYRSTASAFSPNQTPTFAPARIQADSRYEPAARMPEPPVRSSQQSTSYGLESTHVRSSSTTGHFDPLRRHAPRVEEESRLQQASPTSGAVPPQPVRTEPPQRKSNIFSVLNDSDDPKPSRSAPTLSARTGTPPQFAPLTAPPRPPSVVERRDLYGELPRPASTSYQPSPLGQPTYGSPPISGREPIRQHEQRPEWMQPQIAQSGSSSTYDRGPLSSSYLHRSSAGSLPSLQAHRSNPSPPPQQFGFGSSSGVRTPKPGHSRDSSFSRPQQSSYPSAAAQYTAPERGSQYGERIQYGAPHSTSQTPQPSYASAYAPPATSSAPQHYGTPSNQQAGSYGAGSGYPPQAPPAQHSEYAAPPRFGDRATFEQQERDRQREAEAVRPQGFGQSRYGENRYGEPRQ</sequence>